<dbReference type="Proteomes" id="UP000259602">
    <property type="component" value="Segment"/>
</dbReference>
<reference evidence="1 2" key="1">
    <citation type="journal article" date="2018" name="Sci. Rep.">
        <title>Characterization of LE3 and LE4, the only lytic phages known to infect the spirochete Leptospira.</title>
        <authorList>
            <person name="Schiettekatte O."/>
            <person name="Vincent A.T."/>
            <person name="Malosse C."/>
            <person name="Lechat P."/>
            <person name="Chamot-Rooke J."/>
            <person name="Veyrier F.J."/>
            <person name="Picardeau M."/>
            <person name="Bourhy P."/>
        </authorList>
    </citation>
    <scope>NUCLEOTIDE SEQUENCE [LARGE SCALE GENOMIC DNA]</scope>
</reference>
<name>A0A343LE80_9CAUD</name>
<dbReference type="RefSeq" id="YP_009835396.1">
    <property type="nucleotide sequence ID" value="NC_048678.1"/>
</dbReference>
<protein>
    <submittedName>
        <fullName evidence="1">Uncharacterized protein</fullName>
    </submittedName>
</protein>
<dbReference type="KEGG" id="vg:55605468"/>
<accession>A0A343LE80</accession>
<sequence>MNFEEGKLLLDMYKQTENALSVNVKIGWEQARKITVEDLIKKRNAPSNQIKKSFDDVLKYYLEEEDFQKYVINGKKLNEPTK</sequence>
<evidence type="ECO:0000313" key="2">
    <source>
        <dbReference type="Proteomes" id="UP000259602"/>
    </source>
</evidence>
<dbReference type="EMBL" id="MF974396">
    <property type="protein sequence ID" value="ATN94990.1"/>
    <property type="molecule type" value="Genomic_DNA"/>
</dbReference>
<evidence type="ECO:0000313" key="1">
    <source>
        <dbReference type="EMBL" id="ATN94990.1"/>
    </source>
</evidence>
<organism evidence="1 2">
    <name type="scientific">Leptospira phage LE3</name>
    <dbReference type="NCBI Taxonomy" id="2041382"/>
    <lineage>
        <taxon>Viruses</taxon>
        <taxon>Duplodnaviria</taxon>
        <taxon>Heunggongvirae</taxon>
        <taxon>Uroviricota</taxon>
        <taxon>Caudoviricetes</taxon>
        <taxon>Nylescharonvirus</taxon>
        <taxon>Nylescharonvirus LE3</taxon>
    </lineage>
</organism>
<proteinExistence type="predicted"/>
<keyword evidence="2" id="KW-1185">Reference proteome</keyword>
<dbReference type="GeneID" id="55605468"/>